<comment type="caution">
    <text evidence="1">The sequence shown here is derived from an EMBL/GenBank/DDBJ whole genome shotgun (WGS) entry which is preliminary data.</text>
</comment>
<protein>
    <submittedName>
        <fullName evidence="1">Uncharacterized protein</fullName>
    </submittedName>
</protein>
<name>A0A822YIV4_NELNU</name>
<proteinExistence type="predicted"/>
<dbReference type="EMBL" id="DUZY01000003">
    <property type="protein sequence ID" value="DAD31219.1"/>
    <property type="molecule type" value="Genomic_DNA"/>
</dbReference>
<accession>A0A822YIV4</accession>
<gene>
    <name evidence="1" type="ORF">HUJ06_010070</name>
</gene>
<sequence length="104" mass="11871">MLPTPLSTNLQDPSLLYFHLHFFLLQPWKISLEYVCFWVSFQLMRALTKAKVSQAKLGTELRVVLKGKPSKGSQISRENGSKMLLHCSPKMLGMSNILLWCCCL</sequence>
<dbReference type="AlphaFoldDB" id="A0A822YIV4"/>
<evidence type="ECO:0000313" key="1">
    <source>
        <dbReference type="EMBL" id="DAD31219.1"/>
    </source>
</evidence>
<evidence type="ECO:0000313" key="2">
    <source>
        <dbReference type="Proteomes" id="UP000607653"/>
    </source>
</evidence>
<reference evidence="1 2" key="1">
    <citation type="journal article" date="2020" name="Mol. Biol. Evol.">
        <title>Distinct Expression and Methylation Patterns for Genes with Different Fates following a Single Whole-Genome Duplication in Flowering Plants.</title>
        <authorList>
            <person name="Shi T."/>
            <person name="Rahmani R.S."/>
            <person name="Gugger P.F."/>
            <person name="Wang M."/>
            <person name="Li H."/>
            <person name="Zhang Y."/>
            <person name="Li Z."/>
            <person name="Wang Q."/>
            <person name="Van de Peer Y."/>
            <person name="Marchal K."/>
            <person name="Chen J."/>
        </authorList>
    </citation>
    <scope>NUCLEOTIDE SEQUENCE [LARGE SCALE GENOMIC DNA]</scope>
    <source>
        <tissue evidence="1">Leaf</tissue>
    </source>
</reference>
<dbReference type="Proteomes" id="UP000607653">
    <property type="component" value="Unassembled WGS sequence"/>
</dbReference>
<organism evidence="1 2">
    <name type="scientific">Nelumbo nucifera</name>
    <name type="common">Sacred lotus</name>
    <dbReference type="NCBI Taxonomy" id="4432"/>
    <lineage>
        <taxon>Eukaryota</taxon>
        <taxon>Viridiplantae</taxon>
        <taxon>Streptophyta</taxon>
        <taxon>Embryophyta</taxon>
        <taxon>Tracheophyta</taxon>
        <taxon>Spermatophyta</taxon>
        <taxon>Magnoliopsida</taxon>
        <taxon>Proteales</taxon>
        <taxon>Nelumbonaceae</taxon>
        <taxon>Nelumbo</taxon>
    </lineage>
</organism>
<keyword evidence="2" id="KW-1185">Reference proteome</keyword>